<dbReference type="Proteomes" id="UP001073122">
    <property type="component" value="Unassembled WGS sequence"/>
</dbReference>
<accession>A0ABT3XN95</accession>
<evidence type="ECO:0008006" key="3">
    <source>
        <dbReference type="Google" id="ProtNLM"/>
    </source>
</evidence>
<evidence type="ECO:0000313" key="1">
    <source>
        <dbReference type="EMBL" id="MCX8522612.1"/>
    </source>
</evidence>
<reference evidence="1" key="1">
    <citation type="submission" date="2022-10" db="EMBL/GenBank/DDBJ databases">
        <title>Chryseobacterium sp. nov., a novel bacterial species.</title>
        <authorList>
            <person name="Cao Y."/>
        </authorList>
    </citation>
    <scope>NUCLEOTIDE SEQUENCE</scope>
    <source>
        <strain evidence="1">CCTCC AB2015118</strain>
    </source>
</reference>
<protein>
    <recommendedName>
        <fullName evidence="3">DUF4890 domain-containing protein</fullName>
    </recommendedName>
</protein>
<proteinExistence type="predicted"/>
<organism evidence="1 2">
    <name type="scientific">Chryseobacterium formosus</name>
    <dbReference type="NCBI Taxonomy" id="1537363"/>
    <lineage>
        <taxon>Bacteria</taxon>
        <taxon>Pseudomonadati</taxon>
        <taxon>Bacteroidota</taxon>
        <taxon>Flavobacteriia</taxon>
        <taxon>Flavobacteriales</taxon>
        <taxon>Weeksellaceae</taxon>
        <taxon>Chryseobacterium group</taxon>
        <taxon>Chryseobacterium</taxon>
    </lineage>
</organism>
<dbReference type="EMBL" id="JAOVZW010000001">
    <property type="protein sequence ID" value="MCX8522612.1"/>
    <property type="molecule type" value="Genomic_DNA"/>
</dbReference>
<sequence length="103" mass="12190">MKKLVLVASLFIAFATDAQQRKQDVRNDRNDRTEIYQTQGNFSGLRLTQAQQRRIDALSKERLSQKAYDARIKKILTREQYAKYISNDFKHDKKVSMRNPARR</sequence>
<evidence type="ECO:0000313" key="2">
    <source>
        <dbReference type="Proteomes" id="UP001073122"/>
    </source>
</evidence>
<name>A0ABT3XN95_9FLAO</name>
<dbReference type="RefSeq" id="WP_267263935.1">
    <property type="nucleotide sequence ID" value="NZ_JAOVZW010000001.1"/>
</dbReference>
<gene>
    <name evidence="1" type="ORF">OF897_01575</name>
</gene>
<keyword evidence="2" id="KW-1185">Reference proteome</keyword>
<comment type="caution">
    <text evidence="1">The sequence shown here is derived from an EMBL/GenBank/DDBJ whole genome shotgun (WGS) entry which is preliminary data.</text>
</comment>